<reference evidence="5 6" key="1">
    <citation type="submission" date="2018-06" db="EMBL/GenBank/DDBJ databases">
        <authorList>
            <consortium name="Pathogen Informatics"/>
            <person name="Doyle S."/>
        </authorList>
    </citation>
    <scope>NUCLEOTIDE SEQUENCE [LARGE SCALE GENOMIC DNA]</scope>
    <source>
        <strain evidence="5 6">NCTC11645</strain>
    </source>
</reference>
<evidence type="ECO:0000256" key="2">
    <source>
        <dbReference type="ARBA" id="ARBA00008639"/>
    </source>
</evidence>
<evidence type="ECO:0000256" key="3">
    <source>
        <dbReference type="ARBA" id="ARBA00022898"/>
    </source>
</evidence>
<dbReference type="InterPro" id="IPR036052">
    <property type="entry name" value="TrpB-like_PALP_sf"/>
</dbReference>
<sequence>MKLSHTPITRHTFNGDAFYLKRDDLLHPYFSGNKARKLMALLELEDDTITHLIGYGSPQANSLLSLAALAQIKGWKLEFYVDRIPQWLKAHPIGNYRQALALGAAVIAVSDVSDVPVHPKDYIDTYRTGNHCLCVPEGGRSPLAEKGVAMLAQEILNWAQTHSINNLVVALPSGTGTTALFLHKHLKNQGIDVLTCPCVGGKAYLVEQFRELGESCFPTIIELSAKHHFGKLYQDDYRMWKALLDETGIEFDLLYDPMMWRCLQQWRVANPDKTLLYIHQGGIVGNESMLLRYQRRFGL</sequence>
<dbReference type="PANTHER" id="PTHR43780:SF2">
    <property type="entry name" value="1-AMINOCYCLOPROPANE-1-CARBOXYLATE DEAMINASE-RELATED"/>
    <property type="match status" value="1"/>
</dbReference>
<dbReference type="STRING" id="673.AL542_01315"/>
<gene>
    <name evidence="5" type="ORF">NCTC11645_03157</name>
</gene>
<proteinExistence type="inferred from homology"/>
<organism evidence="5 6">
    <name type="scientific">Grimontia hollisae</name>
    <name type="common">Vibrio hollisae</name>
    <dbReference type="NCBI Taxonomy" id="673"/>
    <lineage>
        <taxon>Bacteria</taxon>
        <taxon>Pseudomonadati</taxon>
        <taxon>Pseudomonadota</taxon>
        <taxon>Gammaproteobacteria</taxon>
        <taxon>Vibrionales</taxon>
        <taxon>Vibrionaceae</taxon>
        <taxon>Grimontia</taxon>
    </lineage>
</organism>
<protein>
    <submittedName>
        <fullName evidence="5">D-cysteine desulfhydrase</fullName>
    </submittedName>
</protein>
<comment type="cofactor">
    <cofactor evidence="1">
        <name>pyridoxal 5'-phosphate</name>
        <dbReference type="ChEBI" id="CHEBI:597326"/>
    </cofactor>
</comment>
<dbReference type="AlphaFoldDB" id="A0A377J8T4"/>
<feature type="modified residue" description="N6-(pyridoxal phosphate)lysine" evidence="4">
    <location>
        <position position="34"/>
    </location>
</feature>
<evidence type="ECO:0000313" key="6">
    <source>
        <dbReference type="Proteomes" id="UP000254512"/>
    </source>
</evidence>
<dbReference type="RefSeq" id="WP_115660174.1">
    <property type="nucleotide sequence ID" value="NZ_CP046811.1"/>
</dbReference>
<keyword evidence="3 4" id="KW-0663">Pyridoxal phosphate</keyword>
<dbReference type="InterPro" id="IPR027278">
    <property type="entry name" value="ACCD_DCysDesulf"/>
</dbReference>
<dbReference type="SUPFAM" id="SSF53686">
    <property type="entry name" value="Tryptophan synthase beta subunit-like PLP-dependent enzymes"/>
    <property type="match status" value="1"/>
</dbReference>
<comment type="similarity">
    <text evidence="2">Belongs to the ACC deaminase/D-cysteine desulfhydrase family.</text>
</comment>
<dbReference type="GO" id="GO:0019148">
    <property type="term" value="F:D-cysteine desulfhydrase activity"/>
    <property type="evidence" value="ECO:0007669"/>
    <property type="project" value="TreeGrafter"/>
</dbReference>
<evidence type="ECO:0000256" key="4">
    <source>
        <dbReference type="PIRSR" id="PIRSR006278-2"/>
    </source>
</evidence>
<dbReference type="PANTHER" id="PTHR43780">
    <property type="entry name" value="1-AMINOCYCLOPROPANE-1-CARBOXYLATE DEAMINASE-RELATED"/>
    <property type="match status" value="1"/>
</dbReference>
<evidence type="ECO:0000313" key="5">
    <source>
        <dbReference type="EMBL" id="STO98173.1"/>
    </source>
</evidence>
<name>A0A377J8T4_GRIHO</name>
<dbReference type="Gene3D" id="3.40.50.1100">
    <property type="match status" value="2"/>
</dbReference>
<accession>A0A377J8T4</accession>
<evidence type="ECO:0000256" key="1">
    <source>
        <dbReference type="ARBA" id="ARBA00001933"/>
    </source>
</evidence>
<dbReference type="EMBL" id="UGHD01000003">
    <property type="protein sequence ID" value="STO98173.1"/>
    <property type="molecule type" value="Genomic_DNA"/>
</dbReference>
<dbReference type="Proteomes" id="UP000254512">
    <property type="component" value="Unassembled WGS sequence"/>
</dbReference>
<dbReference type="PIRSF" id="PIRSF006278">
    <property type="entry name" value="ACCD_DCysDesulf"/>
    <property type="match status" value="1"/>
</dbReference>